<evidence type="ECO:0000256" key="1">
    <source>
        <dbReference type="SAM" id="Phobius"/>
    </source>
</evidence>
<evidence type="ECO:0000313" key="3">
    <source>
        <dbReference type="Proteomes" id="UP001225042"/>
    </source>
</evidence>
<organism evidence="2 3">
    <name type="scientific">Enterobacter soli</name>
    <dbReference type="NCBI Taxonomy" id="885040"/>
    <lineage>
        <taxon>Bacteria</taxon>
        <taxon>Pseudomonadati</taxon>
        <taxon>Pseudomonadota</taxon>
        <taxon>Gammaproteobacteria</taxon>
        <taxon>Enterobacterales</taxon>
        <taxon>Enterobacteriaceae</taxon>
        <taxon>Enterobacter</taxon>
    </lineage>
</organism>
<evidence type="ECO:0000313" key="2">
    <source>
        <dbReference type="EMBL" id="MDQ2256391.1"/>
    </source>
</evidence>
<keyword evidence="1" id="KW-0812">Transmembrane</keyword>
<protein>
    <submittedName>
        <fullName evidence="2">Uncharacterized protein</fullName>
    </submittedName>
</protein>
<sequence>MTVSVFDVLVIGTGGVILLSAVTMVVLSILNKKRFFEVCRLYEREFGSVPLAATVLRDADLLGFTAGYSTKMDFIIHPLIFGKKSIQSKNDDVDFIRGLPANIKYWFIAEFLCSLVIFIGLIIGCICLWVDS</sequence>
<reference evidence="2 3" key="1">
    <citation type="submission" date="2023-08" db="EMBL/GenBank/DDBJ databases">
        <authorList>
            <person name="Dale J."/>
        </authorList>
    </citation>
    <scope>NUCLEOTIDE SEQUENCE [LARGE SCALE GENOMIC DNA]</scope>
    <source>
        <strain evidence="2 3">2023EL-00788</strain>
    </source>
</reference>
<dbReference type="EMBL" id="JAVDKS010000003">
    <property type="protein sequence ID" value="MDQ2256391.1"/>
    <property type="molecule type" value="Genomic_DNA"/>
</dbReference>
<comment type="caution">
    <text evidence="2">The sequence shown here is derived from an EMBL/GenBank/DDBJ whole genome shotgun (WGS) entry which is preliminary data.</text>
</comment>
<proteinExistence type="predicted"/>
<dbReference type="Proteomes" id="UP001225042">
    <property type="component" value="Unassembled WGS sequence"/>
</dbReference>
<keyword evidence="3" id="KW-1185">Reference proteome</keyword>
<dbReference type="AlphaFoldDB" id="A0AAW8H9N4"/>
<name>A0AAW8H9N4_9ENTR</name>
<gene>
    <name evidence="2" type="ORF">RBJ67_09550</name>
</gene>
<feature type="transmembrane region" description="Helical" evidence="1">
    <location>
        <begin position="105"/>
        <end position="130"/>
    </location>
</feature>
<keyword evidence="1" id="KW-0472">Membrane</keyword>
<feature type="transmembrane region" description="Helical" evidence="1">
    <location>
        <begin position="6"/>
        <end position="30"/>
    </location>
</feature>
<dbReference type="RefSeq" id="WP_257273247.1">
    <property type="nucleotide sequence ID" value="NZ_JANJQG010000005.1"/>
</dbReference>
<keyword evidence="1" id="KW-1133">Transmembrane helix</keyword>
<accession>A0AAW8H9N4</accession>